<feature type="domain" description="Fumarylacetoacetase-like C-terminal" evidence="4">
    <location>
        <begin position="113"/>
        <end position="316"/>
    </location>
</feature>
<dbReference type="InterPro" id="IPR011234">
    <property type="entry name" value="Fumarylacetoacetase-like_C"/>
</dbReference>
<evidence type="ECO:0000259" key="4">
    <source>
        <dbReference type="Pfam" id="PF01557"/>
    </source>
</evidence>
<dbReference type="EMBL" id="BAAAMK010000001">
    <property type="protein sequence ID" value="GAA1944997.1"/>
    <property type="molecule type" value="Genomic_DNA"/>
</dbReference>
<dbReference type="PANTHER" id="PTHR42796:SF4">
    <property type="entry name" value="FUMARYLACETOACETATE HYDROLASE DOMAIN-CONTAINING PROTEIN 2A"/>
    <property type="match status" value="1"/>
</dbReference>
<protein>
    <recommendedName>
        <fullName evidence="4">Fumarylacetoacetase-like C-terminal domain-containing protein</fullName>
    </recommendedName>
</protein>
<sequence>MRFAHLRVDGQTIPRLAVVDGESAIFLDEIMRRAPRDLQDLIEQGPEGLARVRAAVGEADPSTAAGTADDPRGPSVDELAPEPGADAPSAGALPRHRVADLRHSSAVLRPAQVIAIGANYAAHASELKLRSETAMTIFSLWPNSLTAHGATTTWPADLTQQVDYEAELGVIIGRPARGVHTRDALDYVWGYTVVNDITARDIQFSEAQWSRCKSFDGFTPTGPVVVTADEIPDPQNLWLTTNLDGSIMQDASTAEMVRSVAEIISLLSRSATIPAGTLISTGSPGGAGYSRKPPVFLRDGSTVTVSVEGIGSLTTHCRVI</sequence>
<evidence type="ECO:0000256" key="2">
    <source>
        <dbReference type="ARBA" id="ARBA00022723"/>
    </source>
</evidence>
<dbReference type="RefSeq" id="WP_246200639.1">
    <property type="nucleotide sequence ID" value="NZ_BAAAMK010000001.1"/>
</dbReference>
<dbReference type="InterPro" id="IPR036663">
    <property type="entry name" value="Fumarylacetoacetase_C_sf"/>
</dbReference>
<evidence type="ECO:0000256" key="3">
    <source>
        <dbReference type="SAM" id="MobiDB-lite"/>
    </source>
</evidence>
<organism evidence="5 6">
    <name type="scientific">Agromyces allii</name>
    <dbReference type="NCBI Taxonomy" id="393607"/>
    <lineage>
        <taxon>Bacteria</taxon>
        <taxon>Bacillati</taxon>
        <taxon>Actinomycetota</taxon>
        <taxon>Actinomycetes</taxon>
        <taxon>Micrococcales</taxon>
        <taxon>Microbacteriaceae</taxon>
        <taxon>Agromyces</taxon>
    </lineage>
</organism>
<dbReference type="InterPro" id="IPR051121">
    <property type="entry name" value="FAH"/>
</dbReference>
<evidence type="ECO:0000256" key="1">
    <source>
        <dbReference type="ARBA" id="ARBA00010211"/>
    </source>
</evidence>
<reference evidence="5 6" key="1">
    <citation type="journal article" date="2019" name="Int. J. Syst. Evol. Microbiol.">
        <title>The Global Catalogue of Microorganisms (GCM) 10K type strain sequencing project: providing services to taxonomists for standard genome sequencing and annotation.</title>
        <authorList>
            <consortium name="The Broad Institute Genomics Platform"/>
            <consortium name="The Broad Institute Genome Sequencing Center for Infectious Disease"/>
            <person name="Wu L."/>
            <person name="Ma J."/>
        </authorList>
    </citation>
    <scope>NUCLEOTIDE SEQUENCE [LARGE SCALE GENOMIC DNA]</scope>
    <source>
        <strain evidence="5 6">JCM 13584</strain>
    </source>
</reference>
<keyword evidence="2" id="KW-0479">Metal-binding</keyword>
<comment type="similarity">
    <text evidence="1">Belongs to the FAH family.</text>
</comment>
<feature type="region of interest" description="Disordered" evidence="3">
    <location>
        <begin position="58"/>
        <end position="92"/>
    </location>
</feature>
<evidence type="ECO:0000313" key="5">
    <source>
        <dbReference type="EMBL" id="GAA1944997.1"/>
    </source>
</evidence>
<keyword evidence="6" id="KW-1185">Reference proteome</keyword>
<comment type="caution">
    <text evidence="5">The sequence shown here is derived from an EMBL/GenBank/DDBJ whole genome shotgun (WGS) entry which is preliminary data.</text>
</comment>
<dbReference type="PANTHER" id="PTHR42796">
    <property type="entry name" value="FUMARYLACETOACETATE HYDROLASE DOMAIN-CONTAINING PROTEIN 2A-RELATED"/>
    <property type="match status" value="1"/>
</dbReference>
<evidence type="ECO:0000313" key="6">
    <source>
        <dbReference type="Proteomes" id="UP001499954"/>
    </source>
</evidence>
<gene>
    <name evidence="5" type="ORF">GCM10009717_09340</name>
</gene>
<accession>A0ABN2Q5H1</accession>
<proteinExistence type="inferred from homology"/>
<dbReference type="Gene3D" id="3.90.850.10">
    <property type="entry name" value="Fumarylacetoacetase-like, C-terminal domain"/>
    <property type="match status" value="1"/>
</dbReference>
<dbReference type="Pfam" id="PF01557">
    <property type="entry name" value="FAA_hydrolase"/>
    <property type="match status" value="1"/>
</dbReference>
<dbReference type="SUPFAM" id="SSF56529">
    <property type="entry name" value="FAH"/>
    <property type="match status" value="1"/>
</dbReference>
<name>A0ABN2Q5H1_9MICO</name>
<dbReference type="Proteomes" id="UP001499954">
    <property type="component" value="Unassembled WGS sequence"/>
</dbReference>